<sequence length="100" mass="11387">MPATRKAFAYVFNTTTEDRNVSKVLINWESNDQPKIPSSLEFDSVSKTRIRQFGCKLFASSIGFEDKSLNIEGHVIDLLAATLIQHFPTVNDRYRMSPYA</sequence>
<keyword evidence="2" id="KW-1185">Reference proteome</keyword>
<evidence type="ECO:0000313" key="2">
    <source>
        <dbReference type="Proteomes" id="UP001165121"/>
    </source>
</evidence>
<comment type="caution">
    <text evidence="1">The sequence shown here is derived from an EMBL/GenBank/DDBJ whole genome shotgun (WGS) entry which is preliminary data.</text>
</comment>
<evidence type="ECO:0000313" key="1">
    <source>
        <dbReference type="EMBL" id="GMF51501.1"/>
    </source>
</evidence>
<name>A0A9W6Y2C4_9STRA</name>
<dbReference type="Proteomes" id="UP001165121">
    <property type="component" value="Unassembled WGS sequence"/>
</dbReference>
<dbReference type="AlphaFoldDB" id="A0A9W6Y2C4"/>
<proteinExistence type="predicted"/>
<organism evidence="1 2">
    <name type="scientific">Phytophthora fragariaefolia</name>
    <dbReference type="NCBI Taxonomy" id="1490495"/>
    <lineage>
        <taxon>Eukaryota</taxon>
        <taxon>Sar</taxon>
        <taxon>Stramenopiles</taxon>
        <taxon>Oomycota</taxon>
        <taxon>Peronosporomycetes</taxon>
        <taxon>Peronosporales</taxon>
        <taxon>Peronosporaceae</taxon>
        <taxon>Phytophthora</taxon>
    </lineage>
</organism>
<gene>
    <name evidence="1" type="ORF">Pfra01_002083200</name>
</gene>
<accession>A0A9W6Y2C4</accession>
<dbReference type="EMBL" id="BSXT01002914">
    <property type="protein sequence ID" value="GMF51501.1"/>
    <property type="molecule type" value="Genomic_DNA"/>
</dbReference>
<protein>
    <submittedName>
        <fullName evidence="1">Unnamed protein product</fullName>
    </submittedName>
</protein>
<reference evidence="1" key="1">
    <citation type="submission" date="2023-04" db="EMBL/GenBank/DDBJ databases">
        <title>Phytophthora fragariaefolia NBRC 109709.</title>
        <authorList>
            <person name="Ichikawa N."/>
            <person name="Sato H."/>
            <person name="Tonouchi N."/>
        </authorList>
    </citation>
    <scope>NUCLEOTIDE SEQUENCE</scope>
    <source>
        <strain evidence="1">NBRC 109709</strain>
    </source>
</reference>